<gene>
    <name evidence="1" type="ORF">FHX40_4904</name>
</gene>
<dbReference type="SUPFAM" id="SSF55961">
    <property type="entry name" value="Bet v1-like"/>
    <property type="match status" value="1"/>
</dbReference>
<evidence type="ECO:0000313" key="2">
    <source>
        <dbReference type="Proteomes" id="UP000319213"/>
    </source>
</evidence>
<dbReference type="AlphaFoldDB" id="A0A543IQA5"/>
<dbReference type="EMBL" id="VFPQ01000002">
    <property type="protein sequence ID" value="TQM72748.1"/>
    <property type="molecule type" value="Genomic_DNA"/>
</dbReference>
<accession>A0A543IQA5</accession>
<dbReference type="InterPro" id="IPR023393">
    <property type="entry name" value="START-like_dom_sf"/>
</dbReference>
<dbReference type="InterPro" id="IPR019587">
    <property type="entry name" value="Polyketide_cyclase/dehydratase"/>
</dbReference>
<sequence>MIELTETMEVAASPERVFAVLADWERQHEWMLLTRARVTHGDGRGAGSGITAFTGIGPVGFHDTMEITRWEPPHTVEVRHTGRVVRGTGAFRVRPGPGGGATVRWEEHLEPPFGPLGRLGLPVAGPVFTAFLRLSLRRLARLCERTGAAAR</sequence>
<dbReference type="Gene3D" id="3.30.530.20">
    <property type="match status" value="1"/>
</dbReference>
<organism evidence="1 2">
    <name type="scientific">Thermopolyspora flexuosa</name>
    <dbReference type="NCBI Taxonomy" id="103836"/>
    <lineage>
        <taxon>Bacteria</taxon>
        <taxon>Bacillati</taxon>
        <taxon>Actinomycetota</taxon>
        <taxon>Actinomycetes</taxon>
        <taxon>Streptosporangiales</taxon>
        <taxon>Streptosporangiaceae</taxon>
        <taxon>Thermopolyspora</taxon>
    </lineage>
</organism>
<comment type="caution">
    <text evidence="1">The sequence shown here is derived from an EMBL/GenBank/DDBJ whole genome shotgun (WGS) entry which is preliminary data.</text>
</comment>
<proteinExistence type="predicted"/>
<dbReference type="Proteomes" id="UP000319213">
    <property type="component" value="Unassembled WGS sequence"/>
</dbReference>
<dbReference type="CDD" id="cd07812">
    <property type="entry name" value="SRPBCC"/>
    <property type="match status" value="1"/>
</dbReference>
<protein>
    <submittedName>
        <fullName evidence="1">Polyketide cyclase/dehydrase/lipid transport protein</fullName>
    </submittedName>
</protein>
<evidence type="ECO:0000313" key="1">
    <source>
        <dbReference type="EMBL" id="TQM72748.1"/>
    </source>
</evidence>
<dbReference type="Pfam" id="PF10604">
    <property type="entry name" value="Polyketide_cyc2"/>
    <property type="match status" value="1"/>
</dbReference>
<name>A0A543IQA5_9ACTN</name>
<dbReference type="OrthoDB" id="4823586at2"/>
<keyword evidence="2" id="KW-1185">Reference proteome</keyword>
<dbReference type="RefSeq" id="WP_142262274.1">
    <property type="nucleotide sequence ID" value="NZ_BMPV01000002.1"/>
</dbReference>
<reference evidence="1 2" key="1">
    <citation type="submission" date="2019-06" db="EMBL/GenBank/DDBJ databases">
        <title>Sequencing the genomes of 1000 actinobacteria strains.</title>
        <authorList>
            <person name="Klenk H.-P."/>
        </authorList>
    </citation>
    <scope>NUCLEOTIDE SEQUENCE [LARGE SCALE GENOMIC DNA]</scope>
    <source>
        <strain evidence="1 2">DSM 43186</strain>
    </source>
</reference>